<feature type="compositionally biased region" description="Low complexity" evidence="1">
    <location>
        <begin position="1059"/>
        <end position="1072"/>
    </location>
</feature>
<gene>
    <name evidence="3" type="ORF">cubi_01143</name>
</gene>
<feature type="compositionally biased region" description="Polar residues" evidence="1">
    <location>
        <begin position="472"/>
        <end position="489"/>
    </location>
</feature>
<dbReference type="Gene3D" id="3.30.1330.30">
    <property type="match status" value="1"/>
</dbReference>
<dbReference type="GO" id="GO:0003730">
    <property type="term" value="F:mRNA 3'-UTR binding"/>
    <property type="evidence" value="ECO:0007669"/>
    <property type="project" value="TreeGrafter"/>
</dbReference>
<comment type="caution">
    <text evidence="3">The sequence shown here is derived from an EMBL/GenBank/DDBJ whole genome shotgun (WGS) entry which is preliminary data.</text>
</comment>
<dbReference type="EMBL" id="LRBP01000012">
    <property type="protein sequence ID" value="OII74299.1"/>
    <property type="molecule type" value="Genomic_DNA"/>
</dbReference>
<feature type="compositionally biased region" description="Polar residues" evidence="1">
    <location>
        <begin position="1286"/>
        <end position="1296"/>
    </location>
</feature>
<dbReference type="InterPro" id="IPR004038">
    <property type="entry name" value="Ribosomal_eL8/eL30/eS12/Gad45"/>
</dbReference>
<name>A0A1J4MLG7_9CRYT</name>
<dbReference type="InterPro" id="IPR040051">
    <property type="entry name" value="SECISBP2"/>
</dbReference>
<feature type="compositionally biased region" description="Low complexity" evidence="1">
    <location>
        <begin position="35"/>
        <end position="48"/>
    </location>
</feature>
<protein>
    <submittedName>
        <fullName evidence="3">SECIS binding pelota RNA binding domain containing protein</fullName>
    </submittedName>
</protein>
<feature type="compositionally biased region" description="Polar residues" evidence="1">
    <location>
        <begin position="56"/>
        <end position="75"/>
    </location>
</feature>
<dbReference type="PANTHER" id="PTHR13284:SF4">
    <property type="entry name" value="C2H2-TYPE DOMAIN-CONTAINING PROTEIN"/>
    <property type="match status" value="1"/>
</dbReference>
<feature type="region of interest" description="Disordered" evidence="1">
    <location>
        <begin position="1273"/>
        <end position="1296"/>
    </location>
</feature>
<evidence type="ECO:0000259" key="2">
    <source>
        <dbReference type="Pfam" id="PF01248"/>
    </source>
</evidence>
<sequence length="1429" mass="155101">MENLLDNNFELLASELFDVPRDSGVSYLQIGTSYNNNNNNNNNNSNNGRNGGNGSARGSQQLIQQPSQHVRNSRSDSLLSDVKSSNIGVSSVDGSLVDFNSIRNVENSSKIGISGHIIERSSGMGIEHTNNVVDELRGFNITSRHSGSRSFGRIEDTYLDLDGSMNRRSSDTFSDVCAYQQQNNLGNNKNNGNGVIHSRCLNGSFSQNSHLGTSGGTTKISNCNNNHGNNFLDDQIEFETEHHIQGLIGRYNSMCIDDQILKMGTYSNCINNNMNSGNVSTNCTAFEANSLNNKNSNNNGVNANVDVFLPQIEYCNVGTNSSTIGNGLSHEIGCIERDSTECYRAHQNYIQRRFANGDFGTCNMTNTTTVSSEPSSLSGVATPGSASLKSANSTDALTQRFRNSSNINLSSYDMADIQGSNGINFDKLSTGTIGINGYSKHLNTLSMDDTGIPLEDLVSEMNPNGKLRFRKSSGSNSNLSNPTPLMGSMNTSGRGIIGGSVCSSGSSSCSTGVGGSTCSVAGNTGSAYGMKRSSKSNSLIHSGFNSNRNNSLIIDEEDIYPSIGHFASLGSSSSQLLGVMNSVNNQPEGLVNNFKSRSGSANTDYMCRNGIDTSPSIKGNYISYGDSINGLEGRHSSHPVLNSGDIGGSFEMDGNVSQFQNMFNRLMDENNGYRMESSIQGIDEVELRGEGKSYWQHTSPYKFSSSQGLVDWKTQHQLSNFEKNEFLDDFGCDIPYNSYLVNRGQQLRHKYFGQQKLYGFPSNGNNKQQKHLKQRSGVSPNMNSFDNNQKTASTYRNGNLPLIYNENNLLRCESNILRHTNRTGKKNSSGSLSGGMPNMSLNPNMNIQNLNNQGYVGVNQGQLQYCRKTCPPNCTIPTHINGNMFRRKSGSGIIPFNGNQLGLGNSVGVINNGASRSLNDLSYSGISNMPISSLNNQNYSKKTLEDAQYNKNNRKNVPNHFKNTSTASHSCNSNMTGGMAGFGNMNIQNNYPSIGSSFTGGLSASTTDINSNDASQNGLTPSTIAALWAKAMSKTGGRTGFSNRNKHTGSSSVPNNGEASTNNVTNSSSSANLTDSKSGANDIITCARFSSFLRNNSGRLHWLRVMYHYLDTVDAKKIRETNKGDNLCMVAVDDIALEAVSRSFDPSECAYWSEPENGAFVHKNIRLAVAHKVGHRTVSSPQNYVNQILTASLDHNVSILLNTLRAIDDRVRWMSTVVNSKNGGLNIDIKSNKGNPCVTSTEGDCNQRNSDSKSIVDSGYTITVNGNATSISSSGNALSGIEESANDSNPNLSNSTKNFPGRVFTVGVREAMRCLRHKKLKALIVAPDIEGDGVEGSLRHHVIHILLQAQELNIPTIFALNRHRIGRAMGKHMRMSVLGLLSIRGVEKQFQAISHTAQLLRKLYHFCIENNLPPTEETFKKLSSSVNIN</sequence>
<dbReference type="PANTHER" id="PTHR13284">
    <property type="entry name" value="GH01354P"/>
    <property type="match status" value="1"/>
</dbReference>
<dbReference type="RefSeq" id="XP_028875492.1">
    <property type="nucleotide sequence ID" value="XM_029018155.1"/>
</dbReference>
<organism evidence="3 4">
    <name type="scientific">Cryptosporidium ubiquitum</name>
    <dbReference type="NCBI Taxonomy" id="857276"/>
    <lineage>
        <taxon>Eukaryota</taxon>
        <taxon>Sar</taxon>
        <taxon>Alveolata</taxon>
        <taxon>Apicomplexa</taxon>
        <taxon>Conoidasida</taxon>
        <taxon>Coccidia</taxon>
        <taxon>Eucoccidiorida</taxon>
        <taxon>Eimeriorina</taxon>
        <taxon>Cryptosporidiidae</taxon>
        <taxon>Cryptosporidium</taxon>
    </lineage>
</organism>
<evidence type="ECO:0000256" key="1">
    <source>
        <dbReference type="SAM" id="MobiDB-lite"/>
    </source>
</evidence>
<dbReference type="GeneID" id="39977934"/>
<dbReference type="GO" id="GO:0043021">
    <property type="term" value="F:ribonucleoprotein complex binding"/>
    <property type="evidence" value="ECO:0007669"/>
    <property type="project" value="TreeGrafter"/>
</dbReference>
<feature type="compositionally biased region" description="Polar residues" evidence="1">
    <location>
        <begin position="776"/>
        <end position="792"/>
    </location>
</feature>
<dbReference type="VEuPathDB" id="CryptoDB:cubi_01143"/>
<feature type="domain" description="Ribosomal protein eL8/eL30/eS12/Gadd45" evidence="2">
    <location>
        <begin position="1304"/>
        <end position="1379"/>
    </location>
</feature>
<reference evidence="3 4" key="1">
    <citation type="submission" date="2016-10" db="EMBL/GenBank/DDBJ databases">
        <title>Reductive evolution of mitochondrial metabolism and differential evolution of invasion-related proteins in Cryptosporidium.</title>
        <authorList>
            <person name="Liu S."/>
            <person name="Roellig D.M."/>
            <person name="Guo Y."/>
            <person name="Li N."/>
            <person name="Frace M.A."/>
            <person name="Tang K."/>
            <person name="Zhang L."/>
            <person name="Feng Y."/>
            <person name="Xiao L."/>
        </authorList>
    </citation>
    <scope>NUCLEOTIDE SEQUENCE [LARGE SCALE GENOMIC DNA]</scope>
    <source>
        <strain evidence="3">39726</strain>
    </source>
</reference>
<dbReference type="OrthoDB" id="263617at2759"/>
<evidence type="ECO:0000313" key="4">
    <source>
        <dbReference type="Proteomes" id="UP000186176"/>
    </source>
</evidence>
<dbReference type="GO" id="GO:1990904">
    <property type="term" value="C:ribonucleoprotein complex"/>
    <property type="evidence" value="ECO:0007669"/>
    <property type="project" value="TreeGrafter"/>
</dbReference>
<accession>A0A1J4MLG7</accession>
<feature type="region of interest" description="Disordered" evidence="1">
    <location>
        <begin position="370"/>
        <end position="391"/>
    </location>
</feature>
<feature type="region of interest" description="Disordered" evidence="1">
    <location>
        <begin position="34"/>
        <end position="75"/>
    </location>
</feature>
<dbReference type="Pfam" id="PF01248">
    <property type="entry name" value="Ribosomal_L7Ae"/>
    <property type="match status" value="1"/>
</dbReference>
<feature type="region of interest" description="Disordered" evidence="1">
    <location>
        <begin position="1036"/>
        <end position="1074"/>
    </location>
</feature>
<dbReference type="SUPFAM" id="SSF55315">
    <property type="entry name" value="L30e-like"/>
    <property type="match status" value="1"/>
</dbReference>
<proteinExistence type="predicted"/>
<dbReference type="GO" id="GO:0035368">
    <property type="term" value="F:selenocysteine insertion sequence binding"/>
    <property type="evidence" value="ECO:0007669"/>
    <property type="project" value="InterPro"/>
</dbReference>
<feature type="compositionally biased region" description="Polar residues" evidence="1">
    <location>
        <begin position="1040"/>
        <end position="1058"/>
    </location>
</feature>
<dbReference type="InterPro" id="IPR029064">
    <property type="entry name" value="Ribosomal_eL30-like_sf"/>
</dbReference>
<dbReference type="GO" id="GO:0005739">
    <property type="term" value="C:mitochondrion"/>
    <property type="evidence" value="ECO:0007669"/>
    <property type="project" value="TreeGrafter"/>
</dbReference>
<feature type="region of interest" description="Disordered" evidence="1">
    <location>
        <begin position="762"/>
        <end position="792"/>
    </location>
</feature>
<feature type="region of interest" description="Disordered" evidence="1">
    <location>
        <begin position="469"/>
        <end position="489"/>
    </location>
</feature>
<keyword evidence="4" id="KW-1185">Reference proteome</keyword>
<dbReference type="Proteomes" id="UP000186176">
    <property type="component" value="Unassembled WGS sequence"/>
</dbReference>
<evidence type="ECO:0000313" key="3">
    <source>
        <dbReference type="EMBL" id="OII74299.1"/>
    </source>
</evidence>